<dbReference type="Gene3D" id="3.40.190.210">
    <property type="match status" value="1"/>
</dbReference>
<evidence type="ECO:0000313" key="1">
    <source>
        <dbReference type="EMBL" id="AVO26207.1"/>
    </source>
</evidence>
<reference evidence="1 2" key="1">
    <citation type="journal article" date="2018" name="Genome Announc.">
        <title>Complete genomes of two Megasphaera elsdenii strains, NCIMB 702410 and ATCC 25940.</title>
        <authorList>
            <person name="Hatmaker E.A."/>
            <person name="O'Dell K."/>
            <person name="Riley L.A."/>
            <person name="Klingeman D.M."/>
            <person name="Guss A.M."/>
        </authorList>
    </citation>
    <scope>NUCLEOTIDE SEQUENCE [LARGE SCALE GENOMIC DNA]</scope>
    <source>
        <strain evidence="1 2">NCIMB702410</strain>
    </source>
</reference>
<organism evidence="1 2">
    <name type="scientific">Megasphaera elsdenii</name>
    <dbReference type="NCBI Taxonomy" id="907"/>
    <lineage>
        <taxon>Bacteria</taxon>
        <taxon>Bacillati</taxon>
        <taxon>Bacillota</taxon>
        <taxon>Negativicutes</taxon>
        <taxon>Veillonellales</taxon>
        <taxon>Veillonellaceae</taxon>
        <taxon>Megasphaera</taxon>
    </lineage>
</organism>
<dbReference type="AlphaFoldDB" id="A0A2S0M449"/>
<dbReference type="EMBL" id="CP027569">
    <property type="protein sequence ID" value="AVO26207.1"/>
    <property type="molecule type" value="Genomic_DNA"/>
</dbReference>
<sequence>MSGSYMLLLNSRQFPFDEDGACQAFGRFFSQRQADLAPLAGQTVVLYIPGDDAALAVYSQSLVQRAASRQVTLTVRPLEPVFLRSRLRARRYEAILVPAASLPDGLDDQARVYEYKSYVLR</sequence>
<proteinExistence type="predicted"/>
<gene>
    <name evidence="1" type="ORF">C6Y28_00400</name>
</gene>
<accession>A0A2S0M449</accession>
<protein>
    <submittedName>
        <fullName evidence="1">Uncharacterized protein</fullName>
    </submittedName>
</protein>
<evidence type="ECO:0000313" key="2">
    <source>
        <dbReference type="Proteomes" id="UP000238358"/>
    </source>
</evidence>
<dbReference type="Proteomes" id="UP000238358">
    <property type="component" value="Chromosome"/>
</dbReference>
<name>A0A2S0M449_MEGEL</name>